<dbReference type="GO" id="GO:0005886">
    <property type="term" value="C:plasma membrane"/>
    <property type="evidence" value="ECO:0007669"/>
    <property type="project" value="UniProtKB-SubCell"/>
</dbReference>
<evidence type="ECO:0000313" key="13">
    <source>
        <dbReference type="EMBL" id="KMQ74312.1"/>
    </source>
</evidence>
<evidence type="ECO:0000256" key="6">
    <source>
        <dbReference type="ARBA" id="ARBA00022519"/>
    </source>
</evidence>
<comment type="similarity">
    <text evidence="2">Belongs to the GSP G family.</text>
</comment>
<name>A0A0J7J7Y6_9GAMM</name>
<dbReference type="GO" id="GO:0015627">
    <property type="term" value="C:type II protein secretion system complex"/>
    <property type="evidence" value="ECO:0007669"/>
    <property type="project" value="InterPro"/>
</dbReference>
<dbReference type="Pfam" id="PF08334">
    <property type="entry name" value="T2SSG"/>
    <property type="match status" value="1"/>
</dbReference>
<dbReference type="PROSITE" id="PS00409">
    <property type="entry name" value="PROKAR_NTER_METHYL"/>
    <property type="match status" value="1"/>
</dbReference>
<evidence type="ECO:0000256" key="2">
    <source>
        <dbReference type="ARBA" id="ARBA00009984"/>
    </source>
</evidence>
<feature type="region of interest" description="Disordered" evidence="10">
    <location>
        <begin position="128"/>
        <end position="155"/>
    </location>
</feature>
<keyword evidence="14" id="KW-1185">Reference proteome</keyword>
<evidence type="ECO:0000256" key="11">
    <source>
        <dbReference type="SAM" id="Phobius"/>
    </source>
</evidence>
<dbReference type="InterPro" id="IPR010054">
    <property type="entry name" value="Type2_sec_GspG"/>
</dbReference>
<evidence type="ECO:0000256" key="4">
    <source>
        <dbReference type="ARBA" id="ARBA00022475"/>
    </source>
</evidence>
<proteinExistence type="inferred from homology"/>
<evidence type="ECO:0000313" key="14">
    <source>
        <dbReference type="Proteomes" id="UP000036102"/>
    </source>
</evidence>
<keyword evidence="6" id="KW-0997">Cell inner membrane</keyword>
<dbReference type="PANTHER" id="PTHR30093">
    <property type="entry name" value="GENERAL SECRETION PATHWAY PROTEIN G"/>
    <property type="match status" value="1"/>
</dbReference>
<sequence length="155" mass="16751">MTSEIMTSMKLNTPKHSRGFTLIEIMVVMVILGLLVAIVAPNIMGRSDQAKVTVAETQLSNIANALDLYRLDNSHYPSTQQGLEALVSKPTGSPEPNNWNPDGYLKSVPEDPWGAQYQYVSPGTEGPYDLYSYGSDGQPGGEGDAADISVWDTQG</sequence>
<dbReference type="GO" id="GO:0015628">
    <property type="term" value="P:protein secretion by the type II secretion system"/>
    <property type="evidence" value="ECO:0007669"/>
    <property type="project" value="InterPro"/>
</dbReference>
<evidence type="ECO:0000256" key="5">
    <source>
        <dbReference type="ARBA" id="ARBA00022481"/>
    </source>
</evidence>
<organism evidence="13 14">
    <name type="scientific">Marinobacter subterrani</name>
    <dbReference type="NCBI Taxonomy" id="1658765"/>
    <lineage>
        <taxon>Bacteria</taxon>
        <taxon>Pseudomonadati</taxon>
        <taxon>Pseudomonadota</taxon>
        <taxon>Gammaproteobacteria</taxon>
        <taxon>Pseudomonadales</taxon>
        <taxon>Marinobacteraceae</taxon>
        <taxon>Marinobacter</taxon>
    </lineage>
</organism>
<dbReference type="NCBIfam" id="TIGR02532">
    <property type="entry name" value="IV_pilin_GFxxxE"/>
    <property type="match status" value="1"/>
</dbReference>
<dbReference type="InterPro" id="IPR013545">
    <property type="entry name" value="T2SS_protein-GspG_C"/>
</dbReference>
<feature type="region of interest" description="Disordered" evidence="10">
    <location>
        <begin position="80"/>
        <end position="104"/>
    </location>
</feature>
<dbReference type="PATRIC" id="fig|1658765.3.peg.486"/>
<evidence type="ECO:0000256" key="7">
    <source>
        <dbReference type="ARBA" id="ARBA00022692"/>
    </source>
</evidence>
<keyword evidence="9 11" id="KW-0472">Membrane</keyword>
<reference evidence="13 14" key="1">
    <citation type="submission" date="2015-06" db="EMBL/GenBank/DDBJ databases">
        <title>Marinobacter subterrani, a genetically tractable neutrophilic iron-oxidizing strain isolated from the Soudan Iron Mine.</title>
        <authorList>
            <person name="Bonis B.M."/>
            <person name="Gralnick J.A."/>
        </authorList>
    </citation>
    <scope>NUCLEOTIDE SEQUENCE [LARGE SCALE GENOMIC DNA]</scope>
    <source>
        <strain evidence="13 14">JG233</strain>
    </source>
</reference>
<keyword evidence="5" id="KW-0488">Methylation</keyword>
<protein>
    <recommendedName>
        <fullName evidence="3">Type II secretion system core protein G</fullName>
    </recommendedName>
</protein>
<feature type="transmembrane region" description="Helical" evidence="11">
    <location>
        <begin position="20"/>
        <end position="40"/>
    </location>
</feature>
<dbReference type="EMBL" id="LFBU01000001">
    <property type="protein sequence ID" value="KMQ74312.1"/>
    <property type="molecule type" value="Genomic_DNA"/>
</dbReference>
<keyword evidence="8 11" id="KW-1133">Transmembrane helix</keyword>
<evidence type="ECO:0000256" key="10">
    <source>
        <dbReference type="SAM" id="MobiDB-lite"/>
    </source>
</evidence>
<dbReference type="Gene3D" id="3.30.700.10">
    <property type="entry name" value="Glycoprotein, Type 4 Pilin"/>
    <property type="match status" value="1"/>
</dbReference>
<dbReference type="PRINTS" id="PR00813">
    <property type="entry name" value="BCTERIALGSPG"/>
</dbReference>
<feature type="compositionally biased region" description="Polar residues" evidence="10">
    <location>
        <begin position="90"/>
        <end position="100"/>
    </location>
</feature>
<feature type="domain" description="Type II secretion system protein GspG C-terminal" evidence="12">
    <location>
        <begin position="42"/>
        <end position="151"/>
    </location>
</feature>
<dbReference type="InterPro" id="IPR012902">
    <property type="entry name" value="N_methyl_site"/>
</dbReference>
<evidence type="ECO:0000256" key="9">
    <source>
        <dbReference type="ARBA" id="ARBA00023136"/>
    </source>
</evidence>
<keyword evidence="7 11" id="KW-0812">Transmembrane</keyword>
<evidence type="ECO:0000256" key="3">
    <source>
        <dbReference type="ARBA" id="ARBA00020042"/>
    </source>
</evidence>
<dbReference type="InterPro" id="IPR000983">
    <property type="entry name" value="Bac_GSPG_pilin"/>
</dbReference>
<dbReference type="PANTHER" id="PTHR30093:SF44">
    <property type="entry name" value="TYPE II SECRETION SYSTEM CORE PROTEIN G"/>
    <property type="match status" value="1"/>
</dbReference>
<dbReference type="Proteomes" id="UP000036102">
    <property type="component" value="Unassembled WGS sequence"/>
</dbReference>
<comment type="caution">
    <text evidence="13">The sequence shown here is derived from an EMBL/GenBank/DDBJ whole genome shotgun (WGS) entry which is preliminary data.</text>
</comment>
<accession>A0A0J7J7Y6</accession>
<dbReference type="SUPFAM" id="SSF54523">
    <property type="entry name" value="Pili subunits"/>
    <property type="match status" value="1"/>
</dbReference>
<dbReference type="InterPro" id="IPR045584">
    <property type="entry name" value="Pilin-like"/>
</dbReference>
<dbReference type="Pfam" id="PF07963">
    <property type="entry name" value="N_methyl"/>
    <property type="match status" value="1"/>
</dbReference>
<dbReference type="AlphaFoldDB" id="A0A0J7J7Y6"/>
<evidence type="ECO:0000256" key="8">
    <source>
        <dbReference type="ARBA" id="ARBA00022989"/>
    </source>
</evidence>
<keyword evidence="4" id="KW-1003">Cell membrane</keyword>
<evidence type="ECO:0000256" key="1">
    <source>
        <dbReference type="ARBA" id="ARBA00004377"/>
    </source>
</evidence>
<evidence type="ECO:0000259" key="12">
    <source>
        <dbReference type="Pfam" id="PF08334"/>
    </source>
</evidence>
<dbReference type="STRING" id="1658765.Msub_10495"/>
<gene>
    <name evidence="13" type="ORF">Msub_10495</name>
</gene>
<dbReference type="NCBIfam" id="TIGR01710">
    <property type="entry name" value="typeII_sec_gspG"/>
    <property type="match status" value="1"/>
</dbReference>
<comment type="subcellular location">
    <subcellularLocation>
        <location evidence="1">Cell inner membrane</location>
        <topology evidence="1">Single-pass membrane protein</topology>
    </subcellularLocation>
</comment>